<evidence type="ECO:0000313" key="3">
    <source>
        <dbReference type="Proteomes" id="UP001152592"/>
    </source>
</evidence>
<dbReference type="SUPFAM" id="SSF53901">
    <property type="entry name" value="Thiolase-like"/>
    <property type="match status" value="1"/>
</dbReference>
<name>A0A9W4JPY2_9EURO</name>
<dbReference type="GO" id="GO:0006633">
    <property type="term" value="P:fatty acid biosynthetic process"/>
    <property type="evidence" value="ECO:0007669"/>
    <property type="project" value="TreeGrafter"/>
</dbReference>
<dbReference type="GO" id="GO:0044550">
    <property type="term" value="P:secondary metabolite biosynthetic process"/>
    <property type="evidence" value="ECO:0007669"/>
    <property type="project" value="TreeGrafter"/>
</dbReference>
<dbReference type="AlphaFoldDB" id="A0A9W4JPY2"/>
<dbReference type="Gene3D" id="3.40.47.10">
    <property type="match status" value="1"/>
</dbReference>
<proteinExistence type="predicted"/>
<dbReference type="InterPro" id="IPR014030">
    <property type="entry name" value="Ketoacyl_synth_N"/>
</dbReference>
<dbReference type="Proteomes" id="UP001152592">
    <property type="component" value="Unassembled WGS sequence"/>
</dbReference>
<comment type="caution">
    <text evidence="2">The sequence shown here is derived from an EMBL/GenBank/DDBJ whole genome shotgun (WGS) entry which is preliminary data.</text>
</comment>
<sequence length="109" mass="12232">MSIPSAKRGSEDDLASLTAKSCMNTPIAIVGMGFRGPAEASNVNKLWEMILAGREGWSPIPAKRWNNEAFYHPDKANSYRLMAKLCRSMCKVVIFSKRTYQNSMRPFSI</sequence>
<dbReference type="InterPro" id="IPR050091">
    <property type="entry name" value="PKS_NRPS_Biosynth_Enz"/>
</dbReference>
<dbReference type="PANTHER" id="PTHR43775">
    <property type="entry name" value="FATTY ACID SYNTHASE"/>
    <property type="match status" value="1"/>
</dbReference>
<dbReference type="PANTHER" id="PTHR43775:SF29">
    <property type="entry name" value="ASPERFURANONE POLYKETIDE SYNTHASE AFOG-RELATED"/>
    <property type="match status" value="1"/>
</dbReference>
<dbReference type="EMBL" id="CAJVPD010000270">
    <property type="protein sequence ID" value="CAG8412856.1"/>
    <property type="molecule type" value="Genomic_DNA"/>
</dbReference>
<evidence type="ECO:0000313" key="2">
    <source>
        <dbReference type="EMBL" id="CAG8412856.1"/>
    </source>
</evidence>
<feature type="domain" description="Beta-ketoacyl synthase-like N-terminal" evidence="1">
    <location>
        <begin position="25"/>
        <end position="76"/>
    </location>
</feature>
<evidence type="ECO:0000259" key="1">
    <source>
        <dbReference type="Pfam" id="PF00109"/>
    </source>
</evidence>
<dbReference type="InterPro" id="IPR016039">
    <property type="entry name" value="Thiolase-like"/>
</dbReference>
<dbReference type="GO" id="GO:0004312">
    <property type="term" value="F:fatty acid synthase activity"/>
    <property type="evidence" value="ECO:0007669"/>
    <property type="project" value="TreeGrafter"/>
</dbReference>
<dbReference type="Pfam" id="PF00109">
    <property type="entry name" value="ketoacyl-synt"/>
    <property type="match status" value="1"/>
</dbReference>
<protein>
    <recommendedName>
        <fullName evidence="1">Beta-ketoacyl synthase-like N-terminal domain-containing protein</fullName>
    </recommendedName>
</protein>
<accession>A0A9W4JPY2</accession>
<reference evidence="2" key="1">
    <citation type="submission" date="2021-07" db="EMBL/GenBank/DDBJ databases">
        <authorList>
            <person name="Branca A.L. A."/>
        </authorList>
    </citation>
    <scope>NUCLEOTIDE SEQUENCE</scope>
</reference>
<dbReference type="OrthoDB" id="259935at2759"/>
<organism evidence="2 3">
    <name type="scientific">Penicillium salamii</name>
    <dbReference type="NCBI Taxonomy" id="1612424"/>
    <lineage>
        <taxon>Eukaryota</taxon>
        <taxon>Fungi</taxon>
        <taxon>Dikarya</taxon>
        <taxon>Ascomycota</taxon>
        <taxon>Pezizomycotina</taxon>
        <taxon>Eurotiomycetes</taxon>
        <taxon>Eurotiomycetidae</taxon>
        <taxon>Eurotiales</taxon>
        <taxon>Aspergillaceae</taxon>
        <taxon>Penicillium</taxon>
    </lineage>
</organism>
<gene>
    <name evidence="2" type="ORF">PSALAMII_LOCUS8881</name>
</gene>